<name>A0ABR2CV00_9ROSI</name>
<evidence type="ECO:0000313" key="2">
    <source>
        <dbReference type="EMBL" id="KAK8523639.1"/>
    </source>
</evidence>
<reference evidence="2 3" key="1">
    <citation type="journal article" date="2024" name="G3 (Bethesda)">
        <title>Genome assembly of Hibiscus sabdariffa L. provides insights into metabolisms of medicinal natural products.</title>
        <authorList>
            <person name="Kim T."/>
        </authorList>
    </citation>
    <scope>NUCLEOTIDE SEQUENCE [LARGE SCALE GENOMIC DNA]</scope>
    <source>
        <strain evidence="2">TK-2024</strain>
        <tissue evidence="2">Old leaves</tissue>
    </source>
</reference>
<feature type="region of interest" description="Disordered" evidence="1">
    <location>
        <begin position="13"/>
        <end position="42"/>
    </location>
</feature>
<comment type="caution">
    <text evidence="2">The sequence shown here is derived from an EMBL/GenBank/DDBJ whole genome shotgun (WGS) entry which is preliminary data.</text>
</comment>
<organism evidence="2 3">
    <name type="scientific">Hibiscus sabdariffa</name>
    <name type="common">roselle</name>
    <dbReference type="NCBI Taxonomy" id="183260"/>
    <lineage>
        <taxon>Eukaryota</taxon>
        <taxon>Viridiplantae</taxon>
        <taxon>Streptophyta</taxon>
        <taxon>Embryophyta</taxon>
        <taxon>Tracheophyta</taxon>
        <taxon>Spermatophyta</taxon>
        <taxon>Magnoliopsida</taxon>
        <taxon>eudicotyledons</taxon>
        <taxon>Gunneridae</taxon>
        <taxon>Pentapetalae</taxon>
        <taxon>rosids</taxon>
        <taxon>malvids</taxon>
        <taxon>Malvales</taxon>
        <taxon>Malvaceae</taxon>
        <taxon>Malvoideae</taxon>
        <taxon>Hibiscus</taxon>
    </lineage>
</organism>
<dbReference type="Proteomes" id="UP001472677">
    <property type="component" value="Unassembled WGS sequence"/>
</dbReference>
<evidence type="ECO:0000313" key="3">
    <source>
        <dbReference type="Proteomes" id="UP001472677"/>
    </source>
</evidence>
<keyword evidence="3" id="KW-1185">Reference proteome</keyword>
<feature type="compositionally biased region" description="Basic and acidic residues" evidence="1">
    <location>
        <begin position="24"/>
        <end position="36"/>
    </location>
</feature>
<gene>
    <name evidence="2" type="ORF">V6N12_013724</name>
</gene>
<protein>
    <submittedName>
        <fullName evidence="2">Uncharacterized protein</fullName>
    </submittedName>
</protein>
<evidence type="ECO:0000256" key="1">
    <source>
        <dbReference type="SAM" id="MobiDB-lite"/>
    </source>
</evidence>
<dbReference type="EMBL" id="JBBPBM010000042">
    <property type="protein sequence ID" value="KAK8523639.1"/>
    <property type="molecule type" value="Genomic_DNA"/>
</dbReference>
<accession>A0ABR2CV00</accession>
<proteinExistence type="predicted"/>
<sequence length="93" mass="10525">MWNRLAPYVQRLFGRHGKSTRPGSDQEGKLSPDTKRSAMIKPGRKLNQSIRGNRSYFVAAQALLDKGSAQLQGQLQGQRVFEALKDLERKREA</sequence>